<dbReference type="SUPFAM" id="SSF51735">
    <property type="entry name" value="NAD(P)-binding Rossmann-fold domains"/>
    <property type="match status" value="1"/>
</dbReference>
<evidence type="ECO:0000259" key="1">
    <source>
        <dbReference type="Pfam" id="PF01408"/>
    </source>
</evidence>
<dbReference type="EMBL" id="JAGGKV010000006">
    <property type="protein sequence ID" value="MBP1963728.1"/>
    <property type="molecule type" value="Genomic_DNA"/>
</dbReference>
<name>A0ABS4HYW1_9BACL</name>
<dbReference type="PANTHER" id="PTHR43377:SF1">
    <property type="entry name" value="BILIVERDIN REDUCTASE A"/>
    <property type="match status" value="1"/>
</dbReference>
<reference evidence="3 4" key="1">
    <citation type="submission" date="2021-03" db="EMBL/GenBank/DDBJ databases">
        <title>Genomic Encyclopedia of Type Strains, Phase IV (KMG-IV): sequencing the most valuable type-strain genomes for metagenomic binning, comparative biology and taxonomic classification.</title>
        <authorList>
            <person name="Goeker M."/>
        </authorList>
    </citation>
    <scope>NUCLEOTIDE SEQUENCE [LARGE SCALE GENOMIC DNA]</scope>
    <source>
        <strain evidence="3 4">DSM 24950</strain>
    </source>
</reference>
<keyword evidence="4" id="KW-1185">Reference proteome</keyword>
<dbReference type="InterPro" id="IPR000683">
    <property type="entry name" value="Gfo/Idh/MocA-like_OxRdtase_N"/>
</dbReference>
<dbReference type="RefSeq" id="WP_167061294.1">
    <property type="nucleotide sequence ID" value="NZ_JAAOZR010000024.1"/>
</dbReference>
<evidence type="ECO:0000313" key="3">
    <source>
        <dbReference type="EMBL" id="MBP1963728.1"/>
    </source>
</evidence>
<accession>A0ABS4HYW1</accession>
<evidence type="ECO:0000259" key="2">
    <source>
        <dbReference type="Pfam" id="PF22725"/>
    </source>
</evidence>
<dbReference type="InterPro" id="IPR051450">
    <property type="entry name" value="Gfo/Idh/MocA_Oxidoreductases"/>
</dbReference>
<dbReference type="Pfam" id="PF22725">
    <property type="entry name" value="GFO_IDH_MocA_C3"/>
    <property type="match status" value="1"/>
</dbReference>
<sequence>MIKVAMLSFWHVHARDYAKQVTEHKDTEIVAVWDEIPERGQAEAAQRGVTFYADLAELLANKDIDGVVVDTPTNQHRDVMIAAAKAGKHIFTEKVIAPTLHEVNEILDAVNEAGITLTVSLPRLNPSYTLAIQEIIEKELLGPITLVRTRLSHNGGISTEANPKGWLPEHFYNAEQCGGGALIDLGCHPMYLTRLFLGLPESVSATYGYVTGREVEDNAVATLQYANGALGIVEAGFVNAHSPFVIEVHGTDGSVLYSDHDGRVLIRTKKLPETSAGWVAYENGPKEKPSAFDQWVAHIQNGTQATENIQLAVDLTKLMEASNRSVQAKQQVRIDSLAQ</sequence>
<organism evidence="3 4">
    <name type="scientific">Paenibacillus aceris</name>
    <dbReference type="NCBI Taxonomy" id="869555"/>
    <lineage>
        <taxon>Bacteria</taxon>
        <taxon>Bacillati</taxon>
        <taxon>Bacillota</taxon>
        <taxon>Bacilli</taxon>
        <taxon>Bacillales</taxon>
        <taxon>Paenibacillaceae</taxon>
        <taxon>Paenibacillus</taxon>
    </lineage>
</organism>
<protein>
    <submittedName>
        <fullName evidence="3">Dehydrogenase</fullName>
    </submittedName>
</protein>
<feature type="domain" description="GFO/IDH/MocA-like oxidoreductase" evidence="2">
    <location>
        <begin position="130"/>
        <end position="255"/>
    </location>
</feature>
<dbReference type="Proteomes" id="UP001519344">
    <property type="component" value="Unassembled WGS sequence"/>
</dbReference>
<evidence type="ECO:0000313" key="4">
    <source>
        <dbReference type="Proteomes" id="UP001519344"/>
    </source>
</evidence>
<feature type="domain" description="Gfo/Idh/MocA-like oxidoreductase N-terminal" evidence="1">
    <location>
        <begin position="14"/>
        <end position="119"/>
    </location>
</feature>
<dbReference type="SUPFAM" id="SSF55347">
    <property type="entry name" value="Glyceraldehyde-3-phosphate dehydrogenase-like, C-terminal domain"/>
    <property type="match status" value="1"/>
</dbReference>
<gene>
    <name evidence="3" type="ORF">J2Z65_002947</name>
</gene>
<dbReference type="Gene3D" id="3.30.360.10">
    <property type="entry name" value="Dihydrodipicolinate Reductase, domain 2"/>
    <property type="match status" value="1"/>
</dbReference>
<dbReference type="InterPro" id="IPR055170">
    <property type="entry name" value="GFO_IDH_MocA-like_dom"/>
</dbReference>
<comment type="caution">
    <text evidence="3">The sequence shown here is derived from an EMBL/GenBank/DDBJ whole genome shotgun (WGS) entry which is preliminary data.</text>
</comment>
<dbReference type="Gene3D" id="3.40.50.720">
    <property type="entry name" value="NAD(P)-binding Rossmann-like Domain"/>
    <property type="match status" value="1"/>
</dbReference>
<dbReference type="Pfam" id="PF01408">
    <property type="entry name" value="GFO_IDH_MocA"/>
    <property type="match status" value="1"/>
</dbReference>
<dbReference type="InterPro" id="IPR036291">
    <property type="entry name" value="NAD(P)-bd_dom_sf"/>
</dbReference>
<proteinExistence type="predicted"/>
<dbReference type="PANTHER" id="PTHR43377">
    <property type="entry name" value="BILIVERDIN REDUCTASE A"/>
    <property type="match status" value="1"/>
</dbReference>